<accession>A0ABY7JU51</accession>
<dbReference type="InterPro" id="IPR036365">
    <property type="entry name" value="PGBD-like_sf"/>
</dbReference>
<sequence>MSRRLLAAAIAVTCALAGLVLAGPASAVARPQAPAHLPAAIEPLAAYAADVSCDPVIKPGTKRLADLLVHTYPGTYYGSAYSCGTDGTISEHYDGRAIDWMVSIRNKRTYADARAVIAWLLATDAQGNRFAMARRLGVMYLIYNNRIWGSWDGKWEPYNNCAKQPGRGYDTSCHRDHMHISLGWNGAMGTTTFWGSAVAATDFGPCRAADLNWATPRRRANPQPCPYYRSVPAPAHASATKAALVRYSGARLLRGSRGPAVSAVQSALHISASGTFGTATRTAVQAFQRSHDLASTGVLNVPTWRALLRAVR</sequence>
<evidence type="ECO:0000313" key="4">
    <source>
        <dbReference type="EMBL" id="WAX55215.1"/>
    </source>
</evidence>
<dbReference type="RefSeq" id="WP_269441718.1">
    <property type="nucleotide sequence ID" value="NZ_CP097463.1"/>
</dbReference>
<protein>
    <submittedName>
        <fullName evidence="4">Peptidoglycan-binding protein</fullName>
    </submittedName>
</protein>
<dbReference type="SUPFAM" id="SSF47090">
    <property type="entry name" value="PGBD-like"/>
    <property type="match status" value="1"/>
</dbReference>
<evidence type="ECO:0000259" key="3">
    <source>
        <dbReference type="Pfam" id="PF26571"/>
    </source>
</evidence>
<keyword evidence="5" id="KW-1185">Reference proteome</keyword>
<name>A0ABY7JU51_9ACTN</name>
<dbReference type="InterPro" id="IPR002477">
    <property type="entry name" value="Peptidoglycan-bd-like"/>
</dbReference>
<proteinExistence type="predicted"/>
<reference evidence="4" key="1">
    <citation type="submission" date="2022-05" db="EMBL/GenBank/DDBJ databases">
        <title>Jatrophihabitans sp. SB3-54 whole genome sequence.</title>
        <authorList>
            <person name="Suh M.K."/>
            <person name="Eom M.K."/>
            <person name="Kim J.S."/>
            <person name="Kim H.S."/>
            <person name="Do H.E."/>
            <person name="Shin Y.K."/>
            <person name="Lee J.-S."/>
        </authorList>
    </citation>
    <scope>NUCLEOTIDE SEQUENCE</scope>
    <source>
        <strain evidence="4">SB3-54</strain>
    </source>
</reference>
<dbReference type="Proteomes" id="UP001164693">
    <property type="component" value="Chromosome"/>
</dbReference>
<dbReference type="Pfam" id="PF01471">
    <property type="entry name" value="PG_binding_1"/>
    <property type="match status" value="1"/>
</dbReference>
<feature type="domain" description="Peptidoglycan binding-like" evidence="2">
    <location>
        <begin position="268"/>
        <end position="307"/>
    </location>
</feature>
<dbReference type="Pfam" id="PF26571">
    <property type="entry name" value="VldE"/>
    <property type="match status" value="1"/>
</dbReference>
<organism evidence="4 5">
    <name type="scientific">Jatrophihabitans cynanchi</name>
    <dbReference type="NCBI Taxonomy" id="2944128"/>
    <lineage>
        <taxon>Bacteria</taxon>
        <taxon>Bacillati</taxon>
        <taxon>Actinomycetota</taxon>
        <taxon>Actinomycetes</taxon>
        <taxon>Jatrophihabitantales</taxon>
        <taxon>Jatrophihabitantaceae</taxon>
        <taxon>Jatrophihabitans</taxon>
    </lineage>
</organism>
<dbReference type="Gene3D" id="1.10.101.10">
    <property type="entry name" value="PGBD-like superfamily/PGBD"/>
    <property type="match status" value="1"/>
</dbReference>
<evidence type="ECO:0000259" key="2">
    <source>
        <dbReference type="Pfam" id="PF01471"/>
    </source>
</evidence>
<feature type="signal peptide" evidence="1">
    <location>
        <begin position="1"/>
        <end position="27"/>
    </location>
</feature>
<feature type="domain" description="ARB-07466-like C-terminal" evidence="3">
    <location>
        <begin position="56"/>
        <end position="161"/>
    </location>
</feature>
<keyword evidence="1" id="KW-0732">Signal</keyword>
<evidence type="ECO:0000256" key="1">
    <source>
        <dbReference type="SAM" id="SignalP"/>
    </source>
</evidence>
<gene>
    <name evidence="4" type="ORF">M6B22_11670</name>
</gene>
<feature type="chain" id="PRO_5046880505" evidence="1">
    <location>
        <begin position="28"/>
        <end position="312"/>
    </location>
</feature>
<dbReference type="EMBL" id="CP097463">
    <property type="protein sequence ID" value="WAX55215.1"/>
    <property type="molecule type" value="Genomic_DNA"/>
</dbReference>
<dbReference type="InterPro" id="IPR036366">
    <property type="entry name" value="PGBDSf"/>
</dbReference>
<dbReference type="InterPro" id="IPR058593">
    <property type="entry name" value="ARB_07466-like_C"/>
</dbReference>
<evidence type="ECO:0000313" key="5">
    <source>
        <dbReference type="Proteomes" id="UP001164693"/>
    </source>
</evidence>